<sequence length="70" mass="7892">MTLHDAVSFSFSLSAISYRYRRTLGDPLNSLACQRLFSTSTCTICLAVLKSGLVYLYRIIIKLRRLGAFV</sequence>
<feature type="transmembrane region" description="Helical" evidence="1">
    <location>
        <begin position="36"/>
        <end position="57"/>
    </location>
</feature>
<gene>
    <name evidence="2" type="ORF">BDP27DRAFT_253528</name>
</gene>
<dbReference type="AlphaFoldDB" id="A0A9P5PCG9"/>
<keyword evidence="1" id="KW-1133">Transmembrane helix</keyword>
<keyword evidence="3" id="KW-1185">Reference proteome</keyword>
<dbReference type="EMBL" id="JADNRY010000155">
    <property type="protein sequence ID" value="KAF9063044.1"/>
    <property type="molecule type" value="Genomic_DNA"/>
</dbReference>
<evidence type="ECO:0000256" key="1">
    <source>
        <dbReference type="SAM" id="Phobius"/>
    </source>
</evidence>
<protein>
    <submittedName>
        <fullName evidence="2">Uncharacterized protein</fullName>
    </submittedName>
</protein>
<evidence type="ECO:0000313" key="3">
    <source>
        <dbReference type="Proteomes" id="UP000772434"/>
    </source>
</evidence>
<accession>A0A9P5PCG9</accession>
<reference evidence="2" key="1">
    <citation type="submission" date="2020-11" db="EMBL/GenBank/DDBJ databases">
        <authorList>
            <consortium name="DOE Joint Genome Institute"/>
            <person name="Ahrendt S."/>
            <person name="Riley R."/>
            <person name="Andreopoulos W."/>
            <person name="Labutti K."/>
            <person name="Pangilinan J."/>
            <person name="Ruiz-Duenas F.J."/>
            <person name="Barrasa J.M."/>
            <person name="Sanchez-Garcia M."/>
            <person name="Camarero S."/>
            <person name="Miyauchi S."/>
            <person name="Serrano A."/>
            <person name="Linde D."/>
            <person name="Babiker R."/>
            <person name="Drula E."/>
            <person name="Ayuso-Fernandez I."/>
            <person name="Pacheco R."/>
            <person name="Padilla G."/>
            <person name="Ferreira P."/>
            <person name="Barriuso J."/>
            <person name="Kellner H."/>
            <person name="Castanera R."/>
            <person name="Alfaro M."/>
            <person name="Ramirez L."/>
            <person name="Pisabarro A.G."/>
            <person name="Kuo A."/>
            <person name="Tritt A."/>
            <person name="Lipzen A."/>
            <person name="He G."/>
            <person name="Yan M."/>
            <person name="Ng V."/>
            <person name="Cullen D."/>
            <person name="Martin F."/>
            <person name="Rosso M.-N."/>
            <person name="Henrissat B."/>
            <person name="Hibbett D."/>
            <person name="Martinez A.T."/>
            <person name="Grigoriev I.V."/>
        </authorList>
    </citation>
    <scope>NUCLEOTIDE SEQUENCE</scope>
    <source>
        <strain evidence="2">AH 40177</strain>
    </source>
</reference>
<keyword evidence="1" id="KW-0812">Transmembrane</keyword>
<keyword evidence="1" id="KW-0472">Membrane</keyword>
<comment type="caution">
    <text evidence="2">The sequence shown here is derived from an EMBL/GenBank/DDBJ whole genome shotgun (WGS) entry which is preliminary data.</text>
</comment>
<evidence type="ECO:0000313" key="2">
    <source>
        <dbReference type="EMBL" id="KAF9063044.1"/>
    </source>
</evidence>
<proteinExistence type="predicted"/>
<name>A0A9P5PCG9_9AGAR</name>
<organism evidence="2 3">
    <name type="scientific">Rhodocollybia butyracea</name>
    <dbReference type="NCBI Taxonomy" id="206335"/>
    <lineage>
        <taxon>Eukaryota</taxon>
        <taxon>Fungi</taxon>
        <taxon>Dikarya</taxon>
        <taxon>Basidiomycota</taxon>
        <taxon>Agaricomycotina</taxon>
        <taxon>Agaricomycetes</taxon>
        <taxon>Agaricomycetidae</taxon>
        <taxon>Agaricales</taxon>
        <taxon>Marasmiineae</taxon>
        <taxon>Omphalotaceae</taxon>
        <taxon>Rhodocollybia</taxon>
    </lineage>
</organism>
<dbReference type="Proteomes" id="UP000772434">
    <property type="component" value="Unassembled WGS sequence"/>
</dbReference>